<evidence type="ECO:0000313" key="3">
    <source>
        <dbReference type="Proteomes" id="UP000604117"/>
    </source>
</evidence>
<sequence length="123" mass="13629">MGDLTLEDMLSVEHDGWRSLCESRGGTFYGDLMTDDGLMLVSDGTVFDRDGITATLNQAPPWTTYTIDEPRVVSLGPATAALIYRARSHREGAAPFTALMTSVYRLIDGRLRLALYQQTPTER</sequence>
<dbReference type="Gene3D" id="3.10.450.50">
    <property type="match status" value="1"/>
</dbReference>
<dbReference type="RefSeq" id="WP_203719121.1">
    <property type="nucleotide sequence ID" value="NZ_BONE01000131.1"/>
</dbReference>
<evidence type="ECO:0000313" key="2">
    <source>
        <dbReference type="EMBL" id="GIF78292.1"/>
    </source>
</evidence>
<keyword evidence="3" id="KW-1185">Reference proteome</keyword>
<feature type="domain" description="DUF4440" evidence="1">
    <location>
        <begin position="12"/>
        <end position="112"/>
    </location>
</feature>
<dbReference type="InterPro" id="IPR027843">
    <property type="entry name" value="DUF4440"/>
</dbReference>
<gene>
    <name evidence="2" type="ORF">Asi02nite_78100</name>
</gene>
<comment type="caution">
    <text evidence="2">The sequence shown here is derived from an EMBL/GenBank/DDBJ whole genome shotgun (WGS) entry which is preliminary data.</text>
</comment>
<proteinExistence type="predicted"/>
<dbReference type="EMBL" id="BONE01000131">
    <property type="protein sequence ID" value="GIF78292.1"/>
    <property type="molecule type" value="Genomic_DNA"/>
</dbReference>
<dbReference type="InterPro" id="IPR032710">
    <property type="entry name" value="NTF2-like_dom_sf"/>
</dbReference>
<protein>
    <recommendedName>
        <fullName evidence="1">DUF4440 domain-containing protein</fullName>
    </recommendedName>
</protein>
<dbReference type="Proteomes" id="UP000604117">
    <property type="component" value="Unassembled WGS sequence"/>
</dbReference>
<reference evidence="2 3" key="1">
    <citation type="submission" date="2021-01" db="EMBL/GenBank/DDBJ databases">
        <title>Whole genome shotgun sequence of Asanoa siamensis NBRC 107932.</title>
        <authorList>
            <person name="Komaki H."/>
            <person name="Tamura T."/>
        </authorList>
    </citation>
    <scope>NUCLEOTIDE SEQUENCE [LARGE SCALE GENOMIC DNA]</scope>
    <source>
        <strain evidence="2 3">NBRC 107932</strain>
    </source>
</reference>
<evidence type="ECO:0000259" key="1">
    <source>
        <dbReference type="Pfam" id="PF14534"/>
    </source>
</evidence>
<dbReference type="SUPFAM" id="SSF54427">
    <property type="entry name" value="NTF2-like"/>
    <property type="match status" value="1"/>
</dbReference>
<accession>A0ABQ4D599</accession>
<name>A0ABQ4D599_9ACTN</name>
<organism evidence="2 3">
    <name type="scientific">Asanoa siamensis</name>
    <dbReference type="NCBI Taxonomy" id="926357"/>
    <lineage>
        <taxon>Bacteria</taxon>
        <taxon>Bacillati</taxon>
        <taxon>Actinomycetota</taxon>
        <taxon>Actinomycetes</taxon>
        <taxon>Micromonosporales</taxon>
        <taxon>Micromonosporaceae</taxon>
        <taxon>Asanoa</taxon>
    </lineage>
</organism>
<dbReference type="Pfam" id="PF14534">
    <property type="entry name" value="DUF4440"/>
    <property type="match status" value="1"/>
</dbReference>